<evidence type="ECO:0000256" key="4">
    <source>
        <dbReference type="ARBA" id="ARBA00022729"/>
    </source>
</evidence>
<evidence type="ECO:0000313" key="7">
    <source>
        <dbReference type="Proteomes" id="UP000031030"/>
    </source>
</evidence>
<feature type="domain" description="Solute-binding protein family 5" evidence="5">
    <location>
        <begin position="40"/>
        <end position="387"/>
    </location>
</feature>
<dbReference type="GO" id="GO:1904680">
    <property type="term" value="F:peptide transmembrane transporter activity"/>
    <property type="evidence" value="ECO:0007669"/>
    <property type="project" value="TreeGrafter"/>
</dbReference>
<dbReference type="Proteomes" id="UP000031030">
    <property type="component" value="Unassembled WGS sequence"/>
</dbReference>
<dbReference type="PIRSF" id="PIRSF002741">
    <property type="entry name" value="MppA"/>
    <property type="match status" value="1"/>
</dbReference>
<dbReference type="InterPro" id="IPR000914">
    <property type="entry name" value="SBP_5_dom"/>
</dbReference>
<protein>
    <recommendedName>
        <fullName evidence="5">Solute-binding protein family 5 domain-containing protein</fullName>
    </recommendedName>
</protein>
<dbReference type="AlphaFoldDB" id="A0A0B2A547"/>
<dbReference type="PANTHER" id="PTHR30290:SF10">
    <property type="entry name" value="PERIPLASMIC OLIGOPEPTIDE-BINDING PROTEIN-RELATED"/>
    <property type="match status" value="1"/>
</dbReference>
<name>A0A0B2A547_9MICO</name>
<reference evidence="6 7" key="1">
    <citation type="submission" date="2014-11" db="EMBL/GenBank/DDBJ databases">
        <title>Genome sequence of Microbacterium mangrovi MUSC 115(T).</title>
        <authorList>
            <person name="Lee L.-H."/>
        </authorList>
    </citation>
    <scope>NUCLEOTIDE SEQUENCE [LARGE SCALE GENOMIC DNA]</scope>
    <source>
        <strain evidence="6 7">MUSC 115</strain>
    </source>
</reference>
<keyword evidence="7" id="KW-1185">Reference proteome</keyword>
<dbReference type="InterPro" id="IPR030678">
    <property type="entry name" value="Peptide/Ni-bd"/>
</dbReference>
<evidence type="ECO:0000313" key="6">
    <source>
        <dbReference type="EMBL" id="KHK96697.1"/>
    </source>
</evidence>
<comment type="similarity">
    <text evidence="2">Belongs to the bacterial solute-binding protein 5 family.</text>
</comment>
<dbReference type="Gene3D" id="3.10.105.10">
    <property type="entry name" value="Dipeptide-binding Protein, Domain 3"/>
    <property type="match status" value="1"/>
</dbReference>
<gene>
    <name evidence="6" type="ORF">LK09_14135</name>
</gene>
<dbReference type="PANTHER" id="PTHR30290">
    <property type="entry name" value="PERIPLASMIC BINDING COMPONENT OF ABC TRANSPORTER"/>
    <property type="match status" value="1"/>
</dbReference>
<dbReference type="Gene3D" id="3.40.190.10">
    <property type="entry name" value="Periplasmic binding protein-like II"/>
    <property type="match status" value="1"/>
</dbReference>
<keyword evidence="4" id="KW-0732">Signal</keyword>
<dbReference type="InterPro" id="IPR039424">
    <property type="entry name" value="SBP_5"/>
</dbReference>
<proteinExistence type="inferred from homology"/>
<keyword evidence="3" id="KW-0813">Transport</keyword>
<organism evidence="6 7">
    <name type="scientific">Microbacterium mangrovi</name>
    <dbReference type="NCBI Taxonomy" id="1348253"/>
    <lineage>
        <taxon>Bacteria</taxon>
        <taxon>Bacillati</taxon>
        <taxon>Actinomycetota</taxon>
        <taxon>Actinomycetes</taxon>
        <taxon>Micrococcales</taxon>
        <taxon>Microbacteriaceae</taxon>
        <taxon>Microbacterium</taxon>
    </lineage>
</organism>
<dbReference type="InterPro" id="IPR023765">
    <property type="entry name" value="SBP_5_CS"/>
</dbReference>
<dbReference type="GO" id="GO:0043190">
    <property type="term" value="C:ATP-binding cassette (ABC) transporter complex"/>
    <property type="evidence" value="ECO:0007669"/>
    <property type="project" value="InterPro"/>
</dbReference>
<dbReference type="GO" id="GO:0042597">
    <property type="term" value="C:periplasmic space"/>
    <property type="evidence" value="ECO:0007669"/>
    <property type="project" value="UniProtKB-ARBA"/>
</dbReference>
<comment type="subcellular location">
    <subcellularLocation>
        <location evidence="1">Cell membrane</location>
        <topology evidence="1">Lipid-anchor</topology>
    </subcellularLocation>
</comment>
<evidence type="ECO:0000256" key="1">
    <source>
        <dbReference type="ARBA" id="ARBA00004193"/>
    </source>
</evidence>
<dbReference type="EMBL" id="JTDK01000013">
    <property type="protein sequence ID" value="KHK96697.1"/>
    <property type="molecule type" value="Genomic_DNA"/>
</dbReference>
<evidence type="ECO:0000259" key="5">
    <source>
        <dbReference type="Pfam" id="PF00496"/>
    </source>
</evidence>
<dbReference type="SUPFAM" id="SSF53850">
    <property type="entry name" value="Periplasmic binding protein-like II"/>
    <property type="match status" value="1"/>
</dbReference>
<evidence type="ECO:0000256" key="2">
    <source>
        <dbReference type="ARBA" id="ARBA00005695"/>
    </source>
</evidence>
<accession>A0A0B2A547</accession>
<comment type="caution">
    <text evidence="6">The sequence shown here is derived from an EMBL/GenBank/DDBJ whole genome shotgun (WGS) entry which is preliminary data.</text>
</comment>
<dbReference type="PROSITE" id="PS01040">
    <property type="entry name" value="SBP_BACTERIAL_5"/>
    <property type="match status" value="1"/>
</dbReference>
<dbReference type="Pfam" id="PF00496">
    <property type="entry name" value="SBP_bac_5"/>
    <property type="match status" value="1"/>
</dbReference>
<dbReference type="STRING" id="1348253.LK09_14135"/>
<sequence length="426" mass="45639">MIGSTEPDGNISPVTTADGNSMTIVSLANSSLVEVDTAGKLVPQLATKWSASGDGLTWTITLRKGAKFSDGSPVTVKDAVDSFTSLLAPNSQSPAKSSFTGIVKSVAAGSGDSTVVFRLERPYSDFPYLLAGANTYILPSGVNDADWIHHPVGAGQFVLESYTPGQGVVYKKNPNYWDAANVKLDGVDIKFYADQQSELLAFQSGEIDSIEAGSQATASLKSADYREVKSGYVKFDGIVFNVTKAPFDDVKVRQAVAWALDRKAIVDTVYGGAAKVANDVPTFPDYLIQPTGLTTREKDLAKVKSLIGDRKIAFTITTYQGEQTLAELVQQQLNATGNFTVKLDIKTPAAYYADGASTPWLNAPVTITDWAERLPSQYIGLLYAKSSSWNASHYSNPALEKLAAKFDATTDPTEQQSLANQIAAIE</sequence>
<dbReference type="GO" id="GO:0015833">
    <property type="term" value="P:peptide transport"/>
    <property type="evidence" value="ECO:0007669"/>
    <property type="project" value="TreeGrafter"/>
</dbReference>
<evidence type="ECO:0000256" key="3">
    <source>
        <dbReference type="ARBA" id="ARBA00022448"/>
    </source>
</evidence>